<proteinExistence type="predicted"/>
<name>A0AAF0EV29_9BASI</name>
<evidence type="ECO:0000256" key="3">
    <source>
        <dbReference type="ARBA" id="ARBA00022679"/>
    </source>
</evidence>
<protein>
    <recommendedName>
        <fullName evidence="1">non-specific serine/threonine protein kinase</fullName>
        <ecNumber evidence="1">2.7.11.1</ecNumber>
    </recommendedName>
</protein>
<dbReference type="InterPro" id="IPR036638">
    <property type="entry name" value="HLH_DNA-bd_sf"/>
</dbReference>
<feature type="region of interest" description="Disordered" evidence="9">
    <location>
        <begin position="1"/>
        <end position="43"/>
    </location>
</feature>
<evidence type="ECO:0000256" key="4">
    <source>
        <dbReference type="ARBA" id="ARBA00022741"/>
    </source>
</evidence>
<dbReference type="InterPro" id="IPR024604">
    <property type="entry name" value="GSG2_C"/>
</dbReference>
<evidence type="ECO:0000256" key="7">
    <source>
        <dbReference type="ARBA" id="ARBA00047899"/>
    </source>
</evidence>
<dbReference type="SUPFAM" id="SSF56112">
    <property type="entry name" value="Protein kinase-like (PK-like)"/>
    <property type="match status" value="1"/>
</dbReference>
<feature type="compositionally biased region" description="Acidic residues" evidence="9">
    <location>
        <begin position="715"/>
        <end position="738"/>
    </location>
</feature>
<dbReference type="PANTHER" id="PTHR24419">
    <property type="entry name" value="INTERLEUKIN-1 RECEPTOR-ASSOCIATED KINASE"/>
    <property type="match status" value="1"/>
</dbReference>
<feature type="compositionally biased region" description="Basic residues" evidence="9">
    <location>
        <begin position="741"/>
        <end position="752"/>
    </location>
</feature>
<feature type="region of interest" description="Disordered" evidence="9">
    <location>
        <begin position="706"/>
        <end position="774"/>
    </location>
</feature>
<evidence type="ECO:0000259" key="10">
    <source>
        <dbReference type="SMART" id="SM01331"/>
    </source>
</evidence>
<accession>A0AAF0EV29</accession>
<keyword evidence="4" id="KW-0547">Nucleotide-binding</keyword>
<dbReference type="InterPro" id="IPR011009">
    <property type="entry name" value="Kinase-like_dom_sf"/>
</dbReference>
<dbReference type="SUPFAM" id="SSF47459">
    <property type="entry name" value="HLH, helix-loop-helix DNA-binding domain"/>
    <property type="match status" value="1"/>
</dbReference>
<keyword evidence="2 11" id="KW-0723">Serine/threonine-protein kinase</keyword>
<dbReference type="EMBL" id="CP119958">
    <property type="protein sequence ID" value="WFD37491.1"/>
    <property type="molecule type" value="Genomic_DNA"/>
</dbReference>
<dbReference type="EC" id="2.7.11.1" evidence="1"/>
<dbReference type="GO" id="GO:0005634">
    <property type="term" value="C:nucleus"/>
    <property type="evidence" value="ECO:0007669"/>
    <property type="project" value="TreeGrafter"/>
</dbReference>
<feature type="compositionally biased region" description="Basic and acidic residues" evidence="9">
    <location>
        <begin position="597"/>
        <end position="606"/>
    </location>
</feature>
<evidence type="ECO:0000256" key="2">
    <source>
        <dbReference type="ARBA" id="ARBA00022527"/>
    </source>
</evidence>
<feature type="region of interest" description="Disordered" evidence="9">
    <location>
        <begin position="493"/>
        <end position="542"/>
    </location>
</feature>
<dbReference type="Proteomes" id="UP001217754">
    <property type="component" value="Chromosome 1"/>
</dbReference>
<evidence type="ECO:0000256" key="8">
    <source>
        <dbReference type="ARBA" id="ARBA00048679"/>
    </source>
</evidence>
<feature type="compositionally biased region" description="Polar residues" evidence="9">
    <location>
        <begin position="1"/>
        <end position="11"/>
    </location>
</feature>
<dbReference type="Gene3D" id="3.30.200.20">
    <property type="entry name" value="Phosphorylase Kinase, domain 1"/>
    <property type="match status" value="1"/>
</dbReference>
<evidence type="ECO:0000256" key="6">
    <source>
        <dbReference type="ARBA" id="ARBA00022840"/>
    </source>
</evidence>
<feature type="region of interest" description="Disordered" evidence="9">
    <location>
        <begin position="64"/>
        <end position="111"/>
    </location>
</feature>
<dbReference type="AlphaFoldDB" id="A0AAF0EV29"/>
<dbReference type="GO" id="GO:0035556">
    <property type="term" value="P:intracellular signal transduction"/>
    <property type="evidence" value="ECO:0007669"/>
    <property type="project" value="TreeGrafter"/>
</dbReference>
<keyword evidence="5 11" id="KW-0418">Kinase</keyword>
<dbReference type="GO" id="GO:0072354">
    <property type="term" value="F:histone H3T3 kinase activity"/>
    <property type="evidence" value="ECO:0007669"/>
    <property type="project" value="TreeGrafter"/>
</dbReference>
<dbReference type="Gene3D" id="1.10.510.10">
    <property type="entry name" value="Transferase(Phosphotransferase) domain 1"/>
    <property type="match status" value="1"/>
</dbReference>
<keyword evidence="12" id="KW-1185">Reference proteome</keyword>
<sequence>MSALGSATRQVNVYGRKGNTRVVPARVEEEEEAPPPAPKPAKGLFAGLDLRSWIESPRKVLAQFTPKRASAAPPSGEQDTPEAPESPLFRKKEAPASPSRASGSTHALESTPAPAIRAVAEAAPADDALDAQTEALANLSLGDNAVQRILRATQQDEADVFTEFLDEVLASGTLVKIGEASYSEVYRVTRPGIQSAKGRAPVSVMKVIPLEGDTLVRGPAQSPLDSVEREIRVTRALSPSSENGMQFVRLQEARIVQGAYPSALLQAWDDFKAHDPRSENARPDILPDTQLYAILCMDDAGTELEHTPLSSWAQRAAVFWQTAYAIAAAEQSAEFEHRDLHLGNILVTQVPARRATRSVSGQRALGDLPERLWQTYEPRAAQIRATIIDYSLSRMVVDGRVLAYDFSDEELFEGQGDSQYDVYRTMRALVASDWQAFQPSTNLLWLHFLAQRLLAAEAPPTEKAEEAAYTSLLLAEQLAEDAVEHLRRIAPQRSVSTRSKRRSIQRGPDAWKVRPNAATRTVASAADLSGPDERPGVAWPRLDNVPLPPAPLPYDEFLVPSDEPPVLDNELLAQLTSVLQTHASGSPLRSRAATPHARSEDRKTQGEEQDTGRQLFSENESSFLSQFLQSLDRDLAPLPLPSTSTQPPEAPGETSNEAPPSPSEHAPKRRRHVVSEQRRRNQIREGFTHLAELLDTGRLYGARALGLNSGAGTGVEDEDLDDRTDAEEDLSLGCDEEEVQRRRKNAQRRARSRANAGKQARGRGRGRGGSAGCAGSKSAVLFQVVDLLYWLEQRNAALRQDISVLSTAV</sequence>
<gene>
    <name evidence="11" type="ORF">MJAP1_000435</name>
</gene>
<dbReference type="Gene3D" id="4.10.280.10">
    <property type="entry name" value="Helix-loop-helix DNA-binding domain"/>
    <property type="match status" value="1"/>
</dbReference>
<feature type="region of interest" description="Disordered" evidence="9">
    <location>
        <begin position="582"/>
        <end position="614"/>
    </location>
</feature>
<dbReference type="GO" id="GO:0005737">
    <property type="term" value="C:cytoplasm"/>
    <property type="evidence" value="ECO:0007669"/>
    <property type="project" value="TreeGrafter"/>
</dbReference>
<feature type="compositionally biased region" description="Polar residues" evidence="9">
    <location>
        <begin position="99"/>
        <end position="108"/>
    </location>
</feature>
<evidence type="ECO:0000256" key="5">
    <source>
        <dbReference type="ARBA" id="ARBA00022777"/>
    </source>
</evidence>
<dbReference type="GO" id="GO:0000278">
    <property type="term" value="P:mitotic cell cycle"/>
    <property type="evidence" value="ECO:0007669"/>
    <property type="project" value="TreeGrafter"/>
</dbReference>
<comment type="catalytic activity">
    <reaction evidence="7">
        <text>L-threonyl-[protein] + ATP = O-phospho-L-threonyl-[protein] + ADP + H(+)</text>
        <dbReference type="Rhea" id="RHEA:46608"/>
        <dbReference type="Rhea" id="RHEA-COMP:11060"/>
        <dbReference type="Rhea" id="RHEA-COMP:11605"/>
        <dbReference type="ChEBI" id="CHEBI:15378"/>
        <dbReference type="ChEBI" id="CHEBI:30013"/>
        <dbReference type="ChEBI" id="CHEBI:30616"/>
        <dbReference type="ChEBI" id="CHEBI:61977"/>
        <dbReference type="ChEBI" id="CHEBI:456216"/>
        <dbReference type="EC" id="2.7.11.1"/>
    </reaction>
</comment>
<organism evidence="11 12">
    <name type="scientific">Malassezia japonica</name>
    <dbReference type="NCBI Taxonomy" id="223818"/>
    <lineage>
        <taxon>Eukaryota</taxon>
        <taxon>Fungi</taxon>
        <taxon>Dikarya</taxon>
        <taxon>Basidiomycota</taxon>
        <taxon>Ustilaginomycotina</taxon>
        <taxon>Malasseziomycetes</taxon>
        <taxon>Malasseziales</taxon>
        <taxon>Malasseziaceae</taxon>
        <taxon>Malassezia</taxon>
    </lineage>
</organism>
<dbReference type="GO" id="GO:0046983">
    <property type="term" value="F:protein dimerization activity"/>
    <property type="evidence" value="ECO:0007669"/>
    <property type="project" value="InterPro"/>
</dbReference>
<feature type="region of interest" description="Disordered" evidence="9">
    <location>
        <begin position="635"/>
        <end position="682"/>
    </location>
</feature>
<keyword evidence="3 11" id="KW-0808">Transferase</keyword>
<evidence type="ECO:0000313" key="11">
    <source>
        <dbReference type="EMBL" id="WFD37491.1"/>
    </source>
</evidence>
<dbReference type="GO" id="GO:0005524">
    <property type="term" value="F:ATP binding"/>
    <property type="evidence" value="ECO:0007669"/>
    <property type="project" value="UniProtKB-KW"/>
</dbReference>
<feature type="domain" description="Serine/threonine-protein kinase haspin C-terminal" evidence="10">
    <location>
        <begin position="409"/>
        <end position="487"/>
    </location>
</feature>
<dbReference type="Pfam" id="PF12330">
    <property type="entry name" value="Haspin_kinase"/>
    <property type="match status" value="1"/>
</dbReference>
<evidence type="ECO:0000256" key="1">
    <source>
        <dbReference type="ARBA" id="ARBA00012513"/>
    </source>
</evidence>
<dbReference type="PANTHER" id="PTHR24419:SF18">
    <property type="entry name" value="SERINE_THREONINE-PROTEIN KINASE HASPIN"/>
    <property type="match status" value="1"/>
</dbReference>
<reference evidence="11" key="1">
    <citation type="submission" date="2023-03" db="EMBL/GenBank/DDBJ databases">
        <title>Mating type loci evolution in Malassezia.</title>
        <authorList>
            <person name="Coelho M.A."/>
        </authorList>
    </citation>
    <scope>NUCLEOTIDE SEQUENCE</scope>
    <source>
        <strain evidence="11">CBS 9431</strain>
    </source>
</reference>
<evidence type="ECO:0000313" key="12">
    <source>
        <dbReference type="Proteomes" id="UP001217754"/>
    </source>
</evidence>
<comment type="catalytic activity">
    <reaction evidence="8">
        <text>L-seryl-[protein] + ATP = O-phospho-L-seryl-[protein] + ADP + H(+)</text>
        <dbReference type="Rhea" id="RHEA:17989"/>
        <dbReference type="Rhea" id="RHEA-COMP:9863"/>
        <dbReference type="Rhea" id="RHEA-COMP:11604"/>
        <dbReference type="ChEBI" id="CHEBI:15378"/>
        <dbReference type="ChEBI" id="CHEBI:29999"/>
        <dbReference type="ChEBI" id="CHEBI:30616"/>
        <dbReference type="ChEBI" id="CHEBI:83421"/>
        <dbReference type="ChEBI" id="CHEBI:456216"/>
        <dbReference type="EC" id="2.7.11.1"/>
    </reaction>
</comment>
<feature type="compositionally biased region" description="Basic and acidic residues" evidence="9">
    <location>
        <begin position="673"/>
        <end position="682"/>
    </location>
</feature>
<evidence type="ECO:0000256" key="9">
    <source>
        <dbReference type="SAM" id="MobiDB-lite"/>
    </source>
</evidence>
<keyword evidence="6" id="KW-0067">ATP-binding</keyword>
<dbReference type="RefSeq" id="XP_060120388.1">
    <property type="nucleotide sequence ID" value="XM_060264405.1"/>
</dbReference>
<dbReference type="SMART" id="SM01331">
    <property type="entry name" value="DUF3635"/>
    <property type="match status" value="1"/>
</dbReference>
<dbReference type="GeneID" id="85224084"/>